<feature type="domain" description="YknX-like beta-barrel" evidence="8">
    <location>
        <begin position="307"/>
        <end position="381"/>
    </location>
</feature>
<dbReference type="OrthoDB" id="140298at2"/>
<dbReference type="GO" id="GO:0016020">
    <property type="term" value="C:membrane"/>
    <property type="evidence" value="ECO:0007669"/>
    <property type="project" value="InterPro"/>
</dbReference>
<dbReference type="PANTHER" id="PTHR32347:SF23">
    <property type="entry name" value="BLL5650 PROTEIN"/>
    <property type="match status" value="1"/>
</dbReference>
<evidence type="ECO:0000256" key="3">
    <source>
        <dbReference type="ARBA" id="ARBA00023054"/>
    </source>
</evidence>
<feature type="domain" description="Multidrug resistance protein MdtA-like barrel-sandwich hybrid" evidence="6">
    <location>
        <begin position="66"/>
        <end position="297"/>
    </location>
</feature>
<evidence type="ECO:0000256" key="5">
    <source>
        <dbReference type="SAM" id="SignalP"/>
    </source>
</evidence>
<dbReference type="InterPro" id="IPR058625">
    <property type="entry name" value="MdtA-like_BSH"/>
</dbReference>
<evidence type="ECO:0000259" key="8">
    <source>
        <dbReference type="Pfam" id="PF25990"/>
    </source>
</evidence>
<reference evidence="10" key="1">
    <citation type="submission" date="2017-06" db="EMBL/GenBank/DDBJ databases">
        <authorList>
            <person name="Varghese N."/>
            <person name="Submissions S."/>
        </authorList>
    </citation>
    <scope>NUCLEOTIDE SEQUENCE [LARGE SCALE GENOMIC DNA]</scope>
    <source>
        <strain evidence="10">JAD2</strain>
    </source>
</reference>
<dbReference type="Gene3D" id="1.10.287.470">
    <property type="entry name" value="Helix hairpin bin"/>
    <property type="match status" value="1"/>
</dbReference>
<keyword evidence="5" id="KW-0732">Signal</keyword>
<dbReference type="GO" id="GO:0022857">
    <property type="term" value="F:transmembrane transporter activity"/>
    <property type="evidence" value="ECO:0007669"/>
    <property type="project" value="InterPro"/>
</dbReference>
<accession>A0A212QM64</accession>
<evidence type="ECO:0000256" key="2">
    <source>
        <dbReference type="ARBA" id="ARBA00009477"/>
    </source>
</evidence>
<dbReference type="InterPro" id="IPR058636">
    <property type="entry name" value="Beta-barrel_YknX"/>
</dbReference>
<organism evidence="9 10">
    <name type="scientific">Thermoflexus hugenholtzii JAD2</name>
    <dbReference type="NCBI Taxonomy" id="877466"/>
    <lineage>
        <taxon>Bacteria</taxon>
        <taxon>Bacillati</taxon>
        <taxon>Chloroflexota</taxon>
        <taxon>Thermoflexia</taxon>
        <taxon>Thermoflexales</taxon>
        <taxon>Thermoflexaceae</taxon>
        <taxon>Thermoflexus</taxon>
    </lineage>
</organism>
<feature type="domain" description="Multidrug resistance protein MdtA-like C-terminal permuted SH3" evidence="7">
    <location>
        <begin position="388"/>
        <end position="447"/>
    </location>
</feature>
<comment type="similarity">
    <text evidence="2">Belongs to the membrane fusion protein (MFP) (TC 8.A.1) family.</text>
</comment>
<feature type="signal peptide" evidence="5">
    <location>
        <begin position="1"/>
        <end position="26"/>
    </location>
</feature>
<feature type="chain" id="PRO_5013347196" evidence="5">
    <location>
        <begin position="27"/>
        <end position="467"/>
    </location>
</feature>
<dbReference type="InterPro" id="IPR006143">
    <property type="entry name" value="RND_pump_MFP"/>
</dbReference>
<dbReference type="Proteomes" id="UP000197025">
    <property type="component" value="Unassembled WGS sequence"/>
</dbReference>
<dbReference type="Pfam" id="PF25990">
    <property type="entry name" value="Beta-barrel_YknX"/>
    <property type="match status" value="1"/>
</dbReference>
<dbReference type="Pfam" id="PF25967">
    <property type="entry name" value="RND-MFP_C"/>
    <property type="match status" value="1"/>
</dbReference>
<gene>
    <name evidence="9" type="ORF">SAMN02746019_00025040</name>
</gene>
<protein>
    <submittedName>
        <fullName evidence="9">HlyD family secretion protein</fullName>
    </submittedName>
</protein>
<dbReference type="RefSeq" id="WP_088570335.1">
    <property type="nucleotide sequence ID" value="NZ_FYEK01000010.1"/>
</dbReference>
<proteinExistence type="inferred from homology"/>
<evidence type="ECO:0000256" key="1">
    <source>
        <dbReference type="ARBA" id="ARBA00004196"/>
    </source>
</evidence>
<dbReference type="SUPFAM" id="SSF111369">
    <property type="entry name" value="HlyD-like secretion proteins"/>
    <property type="match status" value="2"/>
</dbReference>
<name>A0A212QM64_9CHLR</name>
<evidence type="ECO:0000256" key="4">
    <source>
        <dbReference type="SAM" id="Coils"/>
    </source>
</evidence>
<dbReference type="Gene3D" id="2.40.30.170">
    <property type="match status" value="1"/>
</dbReference>
<dbReference type="InParanoid" id="A0A212QM64"/>
<dbReference type="InterPro" id="IPR050465">
    <property type="entry name" value="UPF0194_transport"/>
</dbReference>
<dbReference type="Gene3D" id="2.40.50.100">
    <property type="match status" value="2"/>
</dbReference>
<dbReference type="GO" id="GO:0030313">
    <property type="term" value="C:cell envelope"/>
    <property type="evidence" value="ECO:0007669"/>
    <property type="project" value="UniProtKB-SubCell"/>
</dbReference>
<dbReference type="NCBIfam" id="TIGR01730">
    <property type="entry name" value="RND_mfp"/>
    <property type="match status" value="1"/>
</dbReference>
<keyword evidence="10" id="KW-1185">Reference proteome</keyword>
<evidence type="ECO:0000259" key="6">
    <source>
        <dbReference type="Pfam" id="PF25917"/>
    </source>
</evidence>
<evidence type="ECO:0000313" key="9">
    <source>
        <dbReference type="EMBL" id="SNB60328.1"/>
    </source>
</evidence>
<feature type="coiled-coil region" evidence="4">
    <location>
        <begin position="220"/>
        <end position="273"/>
    </location>
</feature>
<sequence length="467" mass="49344">MRKGQWGILVSLILILAVACAGASTAQSPQGQNTVVRVRRGTLEVTVSGSGNLQPHTLVNLAFTQSGVVRKVYVGVGDAVKAGQVLAELDTRDLELQLQNARINLEIARIRLAQAQATARARPADLAAAQAALANAQASLEALKAGPDPRDREIARLNYEVAKNALWQAQLSRDKTAGSPTASSVDLELAQARVGQAELQAEISRLQYEKAQSGPTEQQLKAAEAALAQARANLTRLQVQDPSLDLELAQYQVQQAEIAVRQLELRLEQARLVAPIDGVVTAVNLVEGSPAPAGTPAITLGDLNRLEVVVNLPEVDVAQVAPGQEAVIIPEATPDTRLKGKVVSVAPIGTQVQGVVNFPVTIALEENAPSVRAGMTVQVQITVARRENALLVPRRALITRGGQTFVTVMRGDQTETLPVRIGMRGDTMAEVLEGLQEGDVVVVTTAQAGASGTRVPGPGFFGPGIFR</sequence>
<dbReference type="PANTHER" id="PTHR32347">
    <property type="entry name" value="EFFLUX SYSTEM COMPONENT YKNX-RELATED"/>
    <property type="match status" value="1"/>
</dbReference>
<dbReference type="InterPro" id="IPR058627">
    <property type="entry name" value="MdtA-like_C"/>
</dbReference>
<evidence type="ECO:0000313" key="10">
    <source>
        <dbReference type="Proteomes" id="UP000197025"/>
    </source>
</evidence>
<dbReference type="PROSITE" id="PS51257">
    <property type="entry name" value="PROKAR_LIPOPROTEIN"/>
    <property type="match status" value="1"/>
</dbReference>
<evidence type="ECO:0000259" key="7">
    <source>
        <dbReference type="Pfam" id="PF25967"/>
    </source>
</evidence>
<dbReference type="Pfam" id="PF25917">
    <property type="entry name" value="BSH_RND"/>
    <property type="match status" value="1"/>
</dbReference>
<feature type="coiled-coil region" evidence="4">
    <location>
        <begin position="91"/>
        <end position="146"/>
    </location>
</feature>
<dbReference type="PRINTS" id="PR01490">
    <property type="entry name" value="RTXTOXIND"/>
</dbReference>
<dbReference type="AlphaFoldDB" id="A0A212QM64"/>
<dbReference type="Gene3D" id="6.20.50.140">
    <property type="match status" value="1"/>
</dbReference>
<keyword evidence="3 4" id="KW-0175">Coiled coil</keyword>
<comment type="subcellular location">
    <subcellularLocation>
        <location evidence="1">Cell envelope</location>
    </subcellularLocation>
</comment>
<dbReference type="EMBL" id="FYEK01000010">
    <property type="protein sequence ID" value="SNB60328.1"/>
    <property type="molecule type" value="Genomic_DNA"/>
</dbReference>